<evidence type="ECO:0000313" key="15">
    <source>
        <dbReference type="Proteomes" id="UP000000268"/>
    </source>
</evidence>
<comment type="subcellular location">
    <subcellularLocation>
        <location evidence="1">Cytoplasm</location>
    </subcellularLocation>
</comment>
<evidence type="ECO:0000256" key="2">
    <source>
        <dbReference type="ARBA" id="ARBA00007957"/>
    </source>
</evidence>
<dbReference type="GO" id="GO:0005737">
    <property type="term" value="C:cytoplasm"/>
    <property type="evidence" value="ECO:0007669"/>
    <property type="project" value="UniProtKB-SubCell"/>
</dbReference>
<evidence type="ECO:0000256" key="10">
    <source>
        <dbReference type="ARBA" id="ARBA00023015"/>
    </source>
</evidence>
<dbReference type="GO" id="GO:0003700">
    <property type="term" value="F:DNA-binding transcription factor activity"/>
    <property type="evidence" value="ECO:0007669"/>
    <property type="project" value="InterPro"/>
</dbReference>
<evidence type="ECO:0000256" key="9">
    <source>
        <dbReference type="ARBA" id="ARBA00023004"/>
    </source>
</evidence>
<keyword evidence="6" id="KW-0678">Repressor</keyword>
<feature type="binding site" evidence="13">
    <location>
        <position position="102"/>
    </location>
    <ligand>
        <name>Zn(2+)</name>
        <dbReference type="ChEBI" id="CHEBI:29105"/>
    </ligand>
</feature>
<dbReference type="GO" id="GO:0008270">
    <property type="term" value="F:zinc ion binding"/>
    <property type="evidence" value="ECO:0007669"/>
    <property type="project" value="TreeGrafter"/>
</dbReference>
<geneLocation type="plasmid" evidence="14 15">
    <name>pREB1</name>
</geneLocation>
<dbReference type="PANTHER" id="PTHR33202:SF19">
    <property type="entry name" value="FERRIC UPTAKE REGULATION PROTEIN"/>
    <property type="match status" value="1"/>
</dbReference>
<keyword evidence="9" id="KW-0408">Iron</keyword>
<dbReference type="GO" id="GO:0000976">
    <property type="term" value="F:transcription cis-regulatory region binding"/>
    <property type="evidence" value="ECO:0007669"/>
    <property type="project" value="TreeGrafter"/>
</dbReference>
<dbReference type="OrthoDB" id="8659436at2"/>
<comment type="similarity">
    <text evidence="2">Belongs to the Fur family.</text>
</comment>
<protein>
    <recommendedName>
        <fullName evidence="4">Ferric uptake regulation protein</fullName>
    </recommendedName>
</protein>
<dbReference type="InterPro" id="IPR036388">
    <property type="entry name" value="WH-like_DNA-bd_sf"/>
</dbReference>
<dbReference type="KEGG" id="amr:AM1_A0268"/>
<evidence type="ECO:0000256" key="7">
    <source>
        <dbReference type="ARBA" id="ARBA00022723"/>
    </source>
</evidence>
<keyword evidence="14" id="KW-0614">Plasmid</keyword>
<dbReference type="FunFam" id="3.30.1490.190:FF:000008">
    <property type="entry name" value="Ferric uptake regulator, Fur family"/>
    <property type="match status" value="1"/>
</dbReference>
<keyword evidence="8 13" id="KW-0862">Zinc</keyword>
<feature type="binding site" evidence="13">
    <location>
        <position position="99"/>
    </location>
    <ligand>
        <name>Zn(2+)</name>
        <dbReference type="ChEBI" id="CHEBI:29105"/>
    </ligand>
</feature>
<dbReference type="Gene3D" id="3.30.1490.190">
    <property type="match status" value="1"/>
</dbReference>
<gene>
    <name evidence="14" type="ordered locus">AM1_A0268</name>
</gene>
<dbReference type="CDD" id="cd07153">
    <property type="entry name" value="Fur_like"/>
    <property type="match status" value="1"/>
</dbReference>
<dbReference type="PANTHER" id="PTHR33202">
    <property type="entry name" value="ZINC UPTAKE REGULATION PROTEIN"/>
    <property type="match status" value="1"/>
</dbReference>
<evidence type="ECO:0000256" key="8">
    <source>
        <dbReference type="ARBA" id="ARBA00022833"/>
    </source>
</evidence>
<evidence type="ECO:0000256" key="13">
    <source>
        <dbReference type="PIRSR" id="PIRSR602481-1"/>
    </source>
</evidence>
<dbReference type="InterPro" id="IPR036390">
    <property type="entry name" value="WH_DNA-bd_sf"/>
</dbReference>
<evidence type="ECO:0000256" key="1">
    <source>
        <dbReference type="ARBA" id="ARBA00004496"/>
    </source>
</evidence>
<dbReference type="GO" id="GO:1900376">
    <property type="term" value="P:regulation of secondary metabolite biosynthetic process"/>
    <property type="evidence" value="ECO:0007669"/>
    <property type="project" value="TreeGrafter"/>
</dbReference>
<feature type="binding site" evidence="13">
    <location>
        <position position="142"/>
    </location>
    <ligand>
        <name>Zn(2+)</name>
        <dbReference type="ChEBI" id="CHEBI:29105"/>
    </ligand>
</feature>
<feature type="binding site" evidence="13">
    <location>
        <position position="139"/>
    </location>
    <ligand>
        <name>Zn(2+)</name>
        <dbReference type="ChEBI" id="CHEBI:29105"/>
    </ligand>
</feature>
<dbReference type="Pfam" id="PF01475">
    <property type="entry name" value="FUR"/>
    <property type="match status" value="1"/>
</dbReference>
<dbReference type="InterPro" id="IPR043135">
    <property type="entry name" value="Fur_C"/>
</dbReference>
<dbReference type="HOGENOM" id="CLU_096072_3_1_3"/>
<dbReference type="AlphaFoldDB" id="A8ZKR8"/>
<keyword evidence="11" id="KW-0238">DNA-binding</keyword>
<keyword evidence="5" id="KW-0963">Cytoplasm</keyword>
<dbReference type="RefSeq" id="WP_012166761.1">
    <property type="nucleotide sequence ID" value="NC_009926.1"/>
</dbReference>
<evidence type="ECO:0000256" key="5">
    <source>
        <dbReference type="ARBA" id="ARBA00022490"/>
    </source>
</evidence>
<sequence>MYSANTLKAELNALGGRISSQREMILNAFQALPEGQHISAAKLHQLLVKQDYSIGLPTIYRNLKLMSQMGVLRELELPPDRKLYELNPPYHHRHHHLICVKCNQTIEFKNSSILRIGKRQAKEAGFHLLDCQLTIHALCPSCQRSVTQS</sequence>
<dbReference type="SUPFAM" id="SSF46785">
    <property type="entry name" value="Winged helix' DNA-binding domain"/>
    <property type="match status" value="1"/>
</dbReference>
<comment type="subunit">
    <text evidence="3">Homodimer.</text>
</comment>
<keyword evidence="15" id="KW-1185">Reference proteome</keyword>
<reference evidence="14 15" key="1">
    <citation type="journal article" date="2008" name="Proc. Natl. Acad. Sci. U.S.A.">
        <title>Niche adaptation and genome expansion in the chlorophyll d-producing cyanobacterium Acaryochloris marina.</title>
        <authorList>
            <person name="Swingley W.D."/>
            <person name="Chen M."/>
            <person name="Cheung P.C."/>
            <person name="Conrad A.L."/>
            <person name="Dejesa L.C."/>
            <person name="Hao J."/>
            <person name="Honchak B.M."/>
            <person name="Karbach L.E."/>
            <person name="Kurdoglu A."/>
            <person name="Lahiri S."/>
            <person name="Mastrian S.D."/>
            <person name="Miyashita H."/>
            <person name="Page L."/>
            <person name="Ramakrishna P."/>
            <person name="Satoh S."/>
            <person name="Sattley W.M."/>
            <person name="Shimada Y."/>
            <person name="Taylor H.L."/>
            <person name="Tomo T."/>
            <person name="Tsuchiya T."/>
            <person name="Wang Z.T."/>
            <person name="Raymond J."/>
            <person name="Mimuro M."/>
            <person name="Blankenship R.E."/>
            <person name="Touchman J.W."/>
        </authorList>
    </citation>
    <scope>NUCLEOTIDE SEQUENCE [LARGE SCALE GENOMIC DNA]</scope>
    <source>
        <strain evidence="15">MBIC 11017</strain>
        <plasmid evidence="15">Plasmid pREB1</plasmid>
    </source>
</reference>
<keyword evidence="10" id="KW-0805">Transcription regulation</keyword>
<dbReference type="EMBL" id="CP000838">
    <property type="protein sequence ID" value="ABW31386.1"/>
    <property type="molecule type" value="Genomic_DNA"/>
</dbReference>
<evidence type="ECO:0000256" key="12">
    <source>
        <dbReference type="ARBA" id="ARBA00023163"/>
    </source>
</evidence>
<evidence type="ECO:0000256" key="11">
    <source>
        <dbReference type="ARBA" id="ARBA00023125"/>
    </source>
</evidence>
<evidence type="ECO:0000256" key="6">
    <source>
        <dbReference type="ARBA" id="ARBA00022491"/>
    </source>
</evidence>
<keyword evidence="7 13" id="KW-0479">Metal-binding</keyword>
<dbReference type="Proteomes" id="UP000000268">
    <property type="component" value="Plasmid pREB1"/>
</dbReference>
<proteinExistence type="inferred from homology"/>
<dbReference type="Gene3D" id="1.10.10.10">
    <property type="entry name" value="Winged helix-like DNA-binding domain superfamily/Winged helix DNA-binding domain"/>
    <property type="match status" value="1"/>
</dbReference>
<keyword evidence="12" id="KW-0804">Transcription</keyword>
<evidence type="ECO:0000313" key="14">
    <source>
        <dbReference type="EMBL" id="ABW31386.1"/>
    </source>
</evidence>
<organism evidence="14 15">
    <name type="scientific">Acaryochloris marina (strain MBIC 11017)</name>
    <dbReference type="NCBI Taxonomy" id="329726"/>
    <lineage>
        <taxon>Bacteria</taxon>
        <taxon>Bacillati</taxon>
        <taxon>Cyanobacteriota</taxon>
        <taxon>Cyanophyceae</taxon>
        <taxon>Acaryochloridales</taxon>
        <taxon>Acaryochloridaceae</taxon>
        <taxon>Acaryochloris</taxon>
    </lineage>
</organism>
<name>A8ZKR8_ACAM1</name>
<evidence type="ECO:0000256" key="4">
    <source>
        <dbReference type="ARBA" id="ARBA00020910"/>
    </source>
</evidence>
<comment type="cofactor">
    <cofactor evidence="13">
        <name>Zn(2+)</name>
        <dbReference type="ChEBI" id="CHEBI:29105"/>
    </cofactor>
    <text evidence="13">Binds 1 zinc ion per subunit.</text>
</comment>
<evidence type="ECO:0000256" key="3">
    <source>
        <dbReference type="ARBA" id="ARBA00011738"/>
    </source>
</evidence>
<dbReference type="InterPro" id="IPR002481">
    <property type="entry name" value="FUR"/>
</dbReference>
<dbReference type="GO" id="GO:0045892">
    <property type="term" value="P:negative regulation of DNA-templated transcription"/>
    <property type="evidence" value="ECO:0007669"/>
    <property type="project" value="TreeGrafter"/>
</dbReference>
<accession>A8ZKR8</accession>